<proteinExistence type="predicted"/>
<dbReference type="InterPro" id="IPR012677">
    <property type="entry name" value="Nucleotide-bd_a/b_plait_sf"/>
</dbReference>
<dbReference type="AlphaFoldDB" id="A0A9K3JRF6"/>
<dbReference type="Proteomes" id="UP000215914">
    <property type="component" value="Unassembled WGS sequence"/>
</dbReference>
<accession>A0A9K3JRF6</accession>
<reference evidence="4" key="1">
    <citation type="journal article" date="2017" name="Nature">
        <title>The sunflower genome provides insights into oil metabolism, flowering and Asterid evolution.</title>
        <authorList>
            <person name="Badouin H."/>
            <person name="Gouzy J."/>
            <person name="Grassa C.J."/>
            <person name="Murat F."/>
            <person name="Staton S.E."/>
            <person name="Cottret L."/>
            <person name="Lelandais-Briere C."/>
            <person name="Owens G.L."/>
            <person name="Carrere S."/>
            <person name="Mayjonade B."/>
            <person name="Legrand L."/>
            <person name="Gill N."/>
            <person name="Kane N.C."/>
            <person name="Bowers J.E."/>
            <person name="Hubner S."/>
            <person name="Bellec A."/>
            <person name="Berard A."/>
            <person name="Berges H."/>
            <person name="Blanchet N."/>
            <person name="Boniface M.C."/>
            <person name="Brunel D."/>
            <person name="Catrice O."/>
            <person name="Chaidir N."/>
            <person name="Claudel C."/>
            <person name="Donnadieu C."/>
            <person name="Faraut T."/>
            <person name="Fievet G."/>
            <person name="Helmstetter N."/>
            <person name="King M."/>
            <person name="Knapp S.J."/>
            <person name="Lai Z."/>
            <person name="Le Paslier M.C."/>
            <person name="Lippi Y."/>
            <person name="Lorenzon L."/>
            <person name="Mandel J.R."/>
            <person name="Marage G."/>
            <person name="Marchand G."/>
            <person name="Marquand E."/>
            <person name="Bret-Mestries E."/>
            <person name="Morien E."/>
            <person name="Nambeesan S."/>
            <person name="Nguyen T."/>
            <person name="Pegot-Espagnet P."/>
            <person name="Pouilly N."/>
            <person name="Raftis F."/>
            <person name="Sallet E."/>
            <person name="Schiex T."/>
            <person name="Thomas J."/>
            <person name="Vandecasteele C."/>
            <person name="Vares D."/>
            <person name="Vear F."/>
            <person name="Vautrin S."/>
            <person name="Crespi M."/>
            <person name="Mangin B."/>
            <person name="Burke J.M."/>
            <person name="Salse J."/>
            <person name="Munos S."/>
            <person name="Vincourt P."/>
            <person name="Rieseberg L.H."/>
            <person name="Langlade N.B."/>
        </authorList>
    </citation>
    <scope>NUCLEOTIDE SEQUENCE</scope>
    <source>
        <tissue evidence="4">Leaves</tissue>
    </source>
</reference>
<organism evidence="4 5">
    <name type="scientific">Helianthus annuus</name>
    <name type="common">Common sunflower</name>
    <dbReference type="NCBI Taxonomy" id="4232"/>
    <lineage>
        <taxon>Eukaryota</taxon>
        <taxon>Viridiplantae</taxon>
        <taxon>Streptophyta</taxon>
        <taxon>Embryophyta</taxon>
        <taxon>Tracheophyta</taxon>
        <taxon>Spermatophyta</taxon>
        <taxon>Magnoliopsida</taxon>
        <taxon>eudicotyledons</taxon>
        <taxon>Gunneridae</taxon>
        <taxon>Pentapetalae</taxon>
        <taxon>asterids</taxon>
        <taxon>campanulids</taxon>
        <taxon>Asterales</taxon>
        <taxon>Asteraceae</taxon>
        <taxon>Asteroideae</taxon>
        <taxon>Heliantheae alliance</taxon>
        <taxon>Heliantheae</taxon>
        <taxon>Helianthus</taxon>
    </lineage>
</organism>
<name>A0A9K3JRF6_HELAN</name>
<dbReference type="PANTHER" id="PTHR34427">
    <property type="entry name" value="DUF4283 DOMAIN PROTEIN"/>
    <property type="match status" value="1"/>
</dbReference>
<evidence type="ECO:0000259" key="3">
    <source>
        <dbReference type="PROSITE" id="PS50102"/>
    </source>
</evidence>
<gene>
    <name evidence="4" type="ORF">HanXRQr2_Chr02g0082851</name>
</gene>
<dbReference type="CDD" id="cd00590">
    <property type="entry name" value="RRM_SF"/>
    <property type="match status" value="1"/>
</dbReference>
<comment type="caution">
    <text evidence="4">The sequence shown here is derived from an EMBL/GenBank/DDBJ whole genome shotgun (WGS) entry which is preliminary data.</text>
</comment>
<dbReference type="SMART" id="SM00360">
    <property type="entry name" value="RRM"/>
    <property type="match status" value="1"/>
</dbReference>
<feature type="region of interest" description="Disordered" evidence="2">
    <location>
        <begin position="478"/>
        <end position="518"/>
    </location>
</feature>
<evidence type="ECO:0000313" key="4">
    <source>
        <dbReference type="EMBL" id="KAF5819901.1"/>
    </source>
</evidence>
<keyword evidence="1" id="KW-0694">RNA-binding</keyword>
<feature type="region of interest" description="Disordered" evidence="2">
    <location>
        <begin position="358"/>
        <end position="449"/>
    </location>
</feature>
<dbReference type="InterPro" id="IPR000504">
    <property type="entry name" value="RRM_dom"/>
</dbReference>
<feature type="compositionally biased region" description="Polar residues" evidence="2">
    <location>
        <begin position="555"/>
        <end position="566"/>
    </location>
</feature>
<feature type="region of interest" description="Disordered" evidence="2">
    <location>
        <begin position="538"/>
        <end position="573"/>
    </location>
</feature>
<evidence type="ECO:0000313" key="5">
    <source>
        <dbReference type="Proteomes" id="UP000215914"/>
    </source>
</evidence>
<dbReference type="EMBL" id="MNCJ02000317">
    <property type="protein sequence ID" value="KAF5819901.1"/>
    <property type="molecule type" value="Genomic_DNA"/>
</dbReference>
<dbReference type="GO" id="GO:0003723">
    <property type="term" value="F:RNA binding"/>
    <property type="evidence" value="ECO:0007669"/>
    <property type="project" value="UniProtKB-UniRule"/>
</dbReference>
<dbReference type="PROSITE" id="PS50102">
    <property type="entry name" value="RRM"/>
    <property type="match status" value="1"/>
</dbReference>
<protein>
    <submittedName>
        <fullName evidence="4">RNA recognition motif domain, nucleotide-binding alpha-beta plait domain superfamily</fullName>
    </submittedName>
</protein>
<dbReference type="Gramene" id="mRNA:HanXRQr2_Chr02g0082851">
    <property type="protein sequence ID" value="mRNA:HanXRQr2_Chr02g0082851"/>
    <property type="gene ID" value="HanXRQr2_Chr02g0082851"/>
</dbReference>
<feature type="domain" description="RRM" evidence="3">
    <location>
        <begin position="23"/>
        <end position="100"/>
    </location>
</feature>
<dbReference type="InterPro" id="IPR035979">
    <property type="entry name" value="RBD_domain_sf"/>
</dbReference>
<dbReference type="Gene3D" id="3.30.70.330">
    <property type="match status" value="1"/>
</dbReference>
<dbReference type="Pfam" id="PF00076">
    <property type="entry name" value="RRM_1"/>
    <property type="match status" value="1"/>
</dbReference>
<feature type="compositionally biased region" description="Basic and acidic residues" evidence="2">
    <location>
        <begin position="392"/>
        <end position="406"/>
    </location>
</feature>
<dbReference type="SUPFAM" id="SSF54928">
    <property type="entry name" value="RNA-binding domain, RBD"/>
    <property type="match status" value="1"/>
</dbReference>
<evidence type="ECO:0000256" key="2">
    <source>
        <dbReference type="SAM" id="MobiDB-lite"/>
    </source>
</evidence>
<evidence type="ECO:0000256" key="1">
    <source>
        <dbReference type="PROSITE-ProRule" id="PRU00176"/>
    </source>
</evidence>
<dbReference type="PANTHER" id="PTHR34427:SF5">
    <property type="entry name" value="DUF4283 DOMAIN-CONTAINING PROTEIN"/>
    <property type="match status" value="1"/>
</dbReference>
<reference evidence="4" key="2">
    <citation type="submission" date="2020-06" db="EMBL/GenBank/DDBJ databases">
        <title>Helianthus annuus Genome sequencing and assembly Release 2.</title>
        <authorList>
            <person name="Gouzy J."/>
            <person name="Langlade N."/>
            <person name="Munos S."/>
        </authorList>
    </citation>
    <scope>NUCLEOTIDE SEQUENCE</scope>
    <source>
        <tissue evidence="4">Leaves</tissue>
    </source>
</reference>
<feature type="compositionally biased region" description="Polar residues" evidence="2">
    <location>
        <begin position="420"/>
        <end position="445"/>
    </location>
</feature>
<sequence>MVGSSGAGVDKGIGAGGGAPQITKLFVSNLPDGSTPWELTCFMQRFGDVWKSYVAKKRDKAGKRFGFVSFKYVRDGKELVTKINGVSMGGCKLMVNVARFAVENNGLERESERNMKGDGGSERLRSTVRLGAGSFSHEGQKSFAWRGGRSFRDVVGFGAAASELRVGGSSPVKVVSVPDDVSGCVDLFRKAVVGRTVDLDTLVFFDRLLRIGKVKFVKIQFLGGLSIMVSFESSEEAESFLQNKKLWGPWFSNLDLWEGQTIAVERVAWIRVHGLPLHLVDSEILRKIGEAYGKILYVPKDVGEESDLSFQRVAVLAGNDARIKEFLCIKWKDKSFRIWVMEEEEVWVPDCLKTSMLDGGSSETVKASTPEEEKETSGSNSHDLEVDQVVNHVEEKEDPGEVEKSARQSPVKSPAGGNKGSNSQATPVISPVDEQSSLHGDTNRPSVPHCMDVGPEKYCHEERENGCFVFNVADNPRKFKRRPNFRSPSKERMNLDQSSPLVDGRVKKRPRPSDSDPFDLDRFINRWNILSEASSLEEEGIQGTEGRVPDLNRRACSTSKETATGNIGSGFPG</sequence>
<keyword evidence="5" id="KW-1185">Reference proteome</keyword>